<organism evidence="3">
    <name type="scientific">marine metagenome</name>
    <dbReference type="NCBI Taxonomy" id="408172"/>
    <lineage>
        <taxon>unclassified sequences</taxon>
        <taxon>metagenomes</taxon>
        <taxon>ecological metagenomes</taxon>
    </lineage>
</organism>
<reference evidence="3" key="1">
    <citation type="submission" date="2018-05" db="EMBL/GenBank/DDBJ databases">
        <authorList>
            <person name="Lanie J.A."/>
            <person name="Ng W.-L."/>
            <person name="Kazmierczak K.M."/>
            <person name="Andrzejewski T.M."/>
            <person name="Davidsen T.M."/>
            <person name="Wayne K.J."/>
            <person name="Tettelin H."/>
            <person name="Glass J.I."/>
            <person name="Rusch D."/>
            <person name="Podicherti R."/>
            <person name="Tsui H.-C.T."/>
            <person name="Winkler M.E."/>
        </authorList>
    </citation>
    <scope>NUCLEOTIDE SEQUENCE</scope>
</reference>
<dbReference type="InterPro" id="IPR025512">
    <property type="entry name" value="DUF4399"/>
</dbReference>
<evidence type="ECO:0000313" key="3">
    <source>
        <dbReference type="EMBL" id="SVA30225.1"/>
    </source>
</evidence>
<gene>
    <name evidence="3" type="ORF">METZ01_LOCUS83079</name>
</gene>
<dbReference type="EMBL" id="UINC01006889">
    <property type="protein sequence ID" value="SVA30225.1"/>
    <property type="molecule type" value="Genomic_DNA"/>
</dbReference>
<proteinExistence type="predicted"/>
<feature type="compositionally biased region" description="Polar residues" evidence="1">
    <location>
        <begin position="28"/>
        <end position="44"/>
    </location>
</feature>
<evidence type="ECO:0000259" key="2">
    <source>
        <dbReference type="Pfam" id="PF14347"/>
    </source>
</evidence>
<dbReference type="Pfam" id="PF14347">
    <property type="entry name" value="DUF4399"/>
    <property type="match status" value="1"/>
</dbReference>
<protein>
    <recommendedName>
        <fullName evidence="2">DUF4399 domain-containing protein</fullName>
    </recommendedName>
</protein>
<accession>A0A381UPY9</accession>
<evidence type="ECO:0000256" key="1">
    <source>
        <dbReference type="SAM" id="MobiDB-lite"/>
    </source>
</evidence>
<dbReference type="AlphaFoldDB" id="A0A381UPY9"/>
<feature type="region of interest" description="Disordered" evidence="1">
    <location>
        <begin position="24"/>
        <end position="44"/>
    </location>
</feature>
<sequence>MRTCGLLSLPFALILGACGQQAADTEPSAETQPSASPVTESALPQMQTLRPAPEGAVAYIISPAEGDVVDSPVRVAFGLKGIGVAPAGVDLPATGHHHLLVDAELISLDSMIPTDNNHLHYGLGQTEAIVELEPGEHRLQLVLGDYLHTPHDPPVMSEVVTIQVQ</sequence>
<feature type="domain" description="DUF4399" evidence="2">
    <location>
        <begin position="75"/>
        <end position="165"/>
    </location>
</feature>
<dbReference type="PROSITE" id="PS51257">
    <property type="entry name" value="PROKAR_LIPOPROTEIN"/>
    <property type="match status" value="1"/>
</dbReference>
<name>A0A381UPY9_9ZZZZ</name>